<name>A0ABN2NUB1_9ACTN</name>
<evidence type="ECO:0000259" key="5">
    <source>
        <dbReference type="Pfam" id="PF02852"/>
    </source>
</evidence>
<feature type="domain" description="Pyridine nucleotide-disulphide oxidoreductase dimerisation" evidence="5">
    <location>
        <begin position="344"/>
        <end position="452"/>
    </location>
</feature>
<dbReference type="InterPro" id="IPR016156">
    <property type="entry name" value="FAD/NAD-linked_Rdtase_dimer_sf"/>
</dbReference>
<gene>
    <name evidence="7" type="ORF">GCM10009716_11670</name>
</gene>
<comment type="cofactor">
    <cofactor evidence="1">
        <name>FAD</name>
        <dbReference type="ChEBI" id="CHEBI:57692"/>
    </cofactor>
</comment>
<dbReference type="Gene3D" id="3.30.390.30">
    <property type="match status" value="1"/>
</dbReference>
<feature type="domain" description="FAD/NAD(P)-binding" evidence="6">
    <location>
        <begin position="6"/>
        <end position="323"/>
    </location>
</feature>
<dbReference type="Pfam" id="PF02852">
    <property type="entry name" value="Pyr_redox_dim"/>
    <property type="match status" value="1"/>
</dbReference>
<dbReference type="PANTHER" id="PTHR43014:SF2">
    <property type="entry name" value="MERCURIC REDUCTASE"/>
    <property type="match status" value="1"/>
</dbReference>
<evidence type="ECO:0000259" key="6">
    <source>
        <dbReference type="Pfam" id="PF07992"/>
    </source>
</evidence>
<dbReference type="PANTHER" id="PTHR43014">
    <property type="entry name" value="MERCURIC REDUCTASE"/>
    <property type="match status" value="1"/>
</dbReference>
<evidence type="ECO:0000256" key="3">
    <source>
        <dbReference type="ARBA" id="ARBA00022630"/>
    </source>
</evidence>
<keyword evidence="8" id="KW-1185">Reference proteome</keyword>
<evidence type="ECO:0000256" key="4">
    <source>
        <dbReference type="ARBA" id="ARBA00022827"/>
    </source>
</evidence>
<dbReference type="Proteomes" id="UP001501303">
    <property type="component" value="Unassembled WGS sequence"/>
</dbReference>
<dbReference type="SUPFAM" id="SSF55424">
    <property type="entry name" value="FAD/NAD-linked reductases, dimerisation (C-terminal) domain"/>
    <property type="match status" value="1"/>
</dbReference>
<dbReference type="EMBL" id="BAAAMJ010000010">
    <property type="protein sequence ID" value="GAA1903358.1"/>
    <property type="molecule type" value="Genomic_DNA"/>
</dbReference>
<dbReference type="SUPFAM" id="SSF51905">
    <property type="entry name" value="FAD/NAD(P)-binding domain"/>
    <property type="match status" value="1"/>
</dbReference>
<dbReference type="Gene3D" id="3.50.50.60">
    <property type="entry name" value="FAD/NAD(P)-binding domain"/>
    <property type="match status" value="2"/>
</dbReference>
<proteinExistence type="inferred from homology"/>
<organism evidence="7 8">
    <name type="scientific">Streptomyces sodiiphilus</name>
    <dbReference type="NCBI Taxonomy" id="226217"/>
    <lineage>
        <taxon>Bacteria</taxon>
        <taxon>Bacillati</taxon>
        <taxon>Actinomycetota</taxon>
        <taxon>Actinomycetes</taxon>
        <taxon>Kitasatosporales</taxon>
        <taxon>Streptomycetaceae</taxon>
        <taxon>Streptomyces</taxon>
    </lineage>
</organism>
<sequence length="457" mass="47103">MTQSCDVIIVGMGPAGERVAGELAAAGMDVVGVEARLLGGECPYWACVPTKMMVRAAGLLAEGRRIPAMAGSAEVRADFAPVAARIRKEATHDWDDTAAVERFTAAGGRFVRSHGRLDGPGRVLATDETGGKQEFGARLGVVLATGSAPRVPPVPGLAGTPFWTNREAVEAQEAPASMIVMGGGPVGVEFAQAFARFGTDVTVVEGRDRLLPGEEPESSRLVEEALRAEGVALHTGSRAGGVAHDDGVFTVTLDNGTELTAGCLLVATGRAVDLAALGVESVGLDPEATTLAVDERMLAAPALWGVGDITGKGPFTHVAMYQADIAVRGILGGDGPVADYRALPHVTFTDPEVGSVGLTEQAARDRGLTVRTGTADVSAAARGWIHQEGNRGLIKVVEDADRGVLVGATSVGPAGGEVLYGLAVAVQGEVPVDTLRSMIYAYPTFHRAVETALADLS</sequence>
<dbReference type="RefSeq" id="WP_344259422.1">
    <property type="nucleotide sequence ID" value="NZ_BAAAMJ010000010.1"/>
</dbReference>
<evidence type="ECO:0000313" key="8">
    <source>
        <dbReference type="Proteomes" id="UP001501303"/>
    </source>
</evidence>
<dbReference type="PIRSF" id="PIRSF000350">
    <property type="entry name" value="Mercury_reductase_MerA"/>
    <property type="match status" value="1"/>
</dbReference>
<accession>A0ABN2NUB1</accession>
<dbReference type="PRINTS" id="PR00368">
    <property type="entry name" value="FADPNR"/>
</dbReference>
<dbReference type="InterPro" id="IPR001100">
    <property type="entry name" value="Pyr_nuc-diS_OxRdtase"/>
</dbReference>
<evidence type="ECO:0000313" key="7">
    <source>
        <dbReference type="EMBL" id="GAA1903358.1"/>
    </source>
</evidence>
<keyword evidence="4" id="KW-0274">FAD</keyword>
<dbReference type="PRINTS" id="PR00411">
    <property type="entry name" value="PNDRDTASEI"/>
</dbReference>
<evidence type="ECO:0000256" key="2">
    <source>
        <dbReference type="ARBA" id="ARBA00007532"/>
    </source>
</evidence>
<dbReference type="InterPro" id="IPR036188">
    <property type="entry name" value="FAD/NAD-bd_sf"/>
</dbReference>
<dbReference type="InterPro" id="IPR023753">
    <property type="entry name" value="FAD/NAD-binding_dom"/>
</dbReference>
<dbReference type="Pfam" id="PF07992">
    <property type="entry name" value="Pyr_redox_2"/>
    <property type="match status" value="1"/>
</dbReference>
<reference evidence="7 8" key="1">
    <citation type="journal article" date="2019" name="Int. J. Syst. Evol. Microbiol.">
        <title>The Global Catalogue of Microorganisms (GCM) 10K type strain sequencing project: providing services to taxonomists for standard genome sequencing and annotation.</title>
        <authorList>
            <consortium name="The Broad Institute Genomics Platform"/>
            <consortium name="The Broad Institute Genome Sequencing Center for Infectious Disease"/>
            <person name="Wu L."/>
            <person name="Ma J."/>
        </authorList>
    </citation>
    <scope>NUCLEOTIDE SEQUENCE [LARGE SCALE GENOMIC DNA]</scope>
    <source>
        <strain evidence="7 8">JCM 13581</strain>
    </source>
</reference>
<keyword evidence="3" id="KW-0285">Flavoprotein</keyword>
<dbReference type="InterPro" id="IPR004099">
    <property type="entry name" value="Pyr_nucl-diS_OxRdtase_dimer"/>
</dbReference>
<comment type="caution">
    <text evidence="7">The sequence shown here is derived from an EMBL/GenBank/DDBJ whole genome shotgun (WGS) entry which is preliminary data.</text>
</comment>
<comment type="similarity">
    <text evidence="2">Belongs to the class-I pyridine nucleotide-disulfide oxidoreductase family.</text>
</comment>
<evidence type="ECO:0000256" key="1">
    <source>
        <dbReference type="ARBA" id="ARBA00001974"/>
    </source>
</evidence>
<protein>
    <submittedName>
        <fullName evidence="7">NAD(P)/FAD-dependent oxidoreductase</fullName>
    </submittedName>
</protein>